<dbReference type="Gene3D" id="3.30.760.10">
    <property type="entry name" value="RNA Cap, Translation Initiation Factor Eif4e"/>
    <property type="match status" value="1"/>
</dbReference>
<reference evidence="6" key="2">
    <citation type="submission" date="2007-04" db="EMBL/GenBank/DDBJ databases">
        <title>The genome of the human body louse.</title>
        <authorList>
            <consortium name="The Human Body Louse Genome Consortium"/>
            <person name="Kirkness E."/>
            <person name="Walenz B."/>
            <person name="Hass B."/>
            <person name="Bruggner R."/>
            <person name="Strausberg R."/>
        </authorList>
    </citation>
    <scope>NUCLEOTIDE SEQUENCE</scope>
    <source>
        <strain evidence="6">USDA</strain>
    </source>
</reference>
<evidence type="ECO:0000313" key="7">
    <source>
        <dbReference type="EnsemblMetazoa" id="PHUM154850-PA"/>
    </source>
</evidence>
<evidence type="ECO:0000313" key="6">
    <source>
        <dbReference type="EMBL" id="EEB12076.1"/>
    </source>
</evidence>
<dbReference type="PANTHER" id="PTHR11960">
    <property type="entry name" value="EUKARYOTIC TRANSLATION INITIATION FACTOR 4E RELATED"/>
    <property type="match status" value="1"/>
</dbReference>
<dbReference type="GO" id="GO:0000340">
    <property type="term" value="F:RNA 7-methylguanosine cap binding"/>
    <property type="evidence" value="ECO:0007669"/>
    <property type="project" value="TreeGrafter"/>
</dbReference>
<dbReference type="eggNOG" id="KOG1670">
    <property type="taxonomic scope" value="Eukaryota"/>
</dbReference>
<evidence type="ECO:0000313" key="8">
    <source>
        <dbReference type="Proteomes" id="UP000009046"/>
    </source>
</evidence>
<evidence type="ECO:0000256" key="3">
    <source>
        <dbReference type="ARBA" id="ARBA00022884"/>
    </source>
</evidence>
<keyword evidence="2" id="KW-0810">Translation regulation</keyword>
<gene>
    <name evidence="7" type="primary">8236468</name>
    <name evidence="6" type="ORF">Phum_PHUM154850</name>
</gene>
<evidence type="ECO:0000256" key="2">
    <source>
        <dbReference type="ARBA" id="ARBA00022845"/>
    </source>
</evidence>
<dbReference type="EMBL" id="AAZO01001807">
    <property type="status" value="NOT_ANNOTATED_CDS"/>
    <property type="molecule type" value="Genomic_DNA"/>
</dbReference>
<dbReference type="KEGG" id="phu:Phum_PHUM154850"/>
<reference evidence="7" key="3">
    <citation type="submission" date="2020-05" db="UniProtKB">
        <authorList>
            <consortium name="EnsemblMetazoa"/>
        </authorList>
    </citation>
    <scope>IDENTIFICATION</scope>
    <source>
        <strain evidence="7">USDA</strain>
    </source>
</reference>
<dbReference type="InterPro" id="IPR023398">
    <property type="entry name" value="TIF_eIF4e-like"/>
</dbReference>
<keyword evidence="1 5" id="KW-0396">Initiation factor</keyword>
<keyword evidence="8" id="KW-1185">Reference proteome</keyword>
<dbReference type="AlphaFoldDB" id="E0VFC0"/>
<dbReference type="EMBL" id="DS235111">
    <property type="protein sequence ID" value="EEB12076.1"/>
    <property type="molecule type" value="Genomic_DNA"/>
</dbReference>
<sequence length="255" mass="30003">MASSIEKLSLTTSENDFSINSQFLKCSNVNFPNNNETTNETPLQTSWTFWLDKAVKGSKAREYETNLSKIYTFDTIQGFWSVYNNLPDVKGIQIGYSYHMMRDERRPIWEEPYNQNGGVWRFRCNKDDTSKVWKELILAAIGEQFSESITEEDEICGLTVSVREKFDTVKIWNSKAELESQARFIELMKHMKITFGTQELIDENMHYDDDSFTTTTTTKEKVKTTVRTTLKDEIFVLDFRTKFVRRYKRKKKTLD</sequence>
<evidence type="ECO:0000256" key="4">
    <source>
        <dbReference type="ARBA" id="ARBA00022917"/>
    </source>
</evidence>
<dbReference type="EnsemblMetazoa" id="PHUM154850-RA">
    <property type="protein sequence ID" value="PHUM154850-PA"/>
    <property type="gene ID" value="PHUM154850"/>
</dbReference>
<dbReference type="CTD" id="8236468"/>
<reference evidence="6" key="1">
    <citation type="submission" date="2007-04" db="EMBL/GenBank/DDBJ databases">
        <title>Annotation of Pediculus humanus corporis strain USDA.</title>
        <authorList>
            <person name="Kirkness E."/>
            <person name="Hannick L."/>
            <person name="Hass B."/>
            <person name="Bruggner R."/>
            <person name="Lawson D."/>
            <person name="Bidwell S."/>
            <person name="Joardar V."/>
            <person name="Caler E."/>
            <person name="Walenz B."/>
            <person name="Inman J."/>
            <person name="Schobel S."/>
            <person name="Galinsky K."/>
            <person name="Amedeo P."/>
            <person name="Strausberg R."/>
        </authorList>
    </citation>
    <scope>NUCLEOTIDE SEQUENCE</scope>
    <source>
        <strain evidence="6">USDA</strain>
    </source>
</reference>
<dbReference type="RefSeq" id="XP_002424814.1">
    <property type="nucleotide sequence ID" value="XM_002424769.1"/>
</dbReference>
<dbReference type="GO" id="GO:0016281">
    <property type="term" value="C:eukaryotic translation initiation factor 4F complex"/>
    <property type="evidence" value="ECO:0007669"/>
    <property type="project" value="TreeGrafter"/>
</dbReference>
<evidence type="ECO:0000256" key="5">
    <source>
        <dbReference type="RuleBase" id="RU004374"/>
    </source>
</evidence>
<proteinExistence type="inferred from homology"/>
<dbReference type="GeneID" id="8236468"/>
<dbReference type="Pfam" id="PF01652">
    <property type="entry name" value="IF4E"/>
    <property type="match status" value="1"/>
</dbReference>
<dbReference type="VEuPathDB" id="VectorBase:PHUM154850"/>
<dbReference type="Proteomes" id="UP000009046">
    <property type="component" value="Unassembled WGS sequence"/>
</dbReference>
<organism>
    <name type="scientific">Pediculus humanus subsp. corporis</name>
    <name type="common">Body louse</name>
    <dbReference type="NCBI Taxonomy" id="121224"/>
    <lineage>
        <taxon>Eukaryota</taxon>
        <taxon>Metazoa</taxon>
        <taxon>Ecdysozoa</taxon>
        <taxon>Arthropoda</taxon>
        <taxon>Hexapoda</taxon>
        <taxon>Insecta</taxon>
        <taxon>Pterygota</taxon>
        <taxon>Neoptera</taxon>
        <taxon>Paraneoptera</taxon>
        <taxon>Psocodea</taxon>
        <taxon>Troctomorpha</taxon>
        <taxon>Phthiraptera</taxon>
        <taxon>Anoplura</taxon>
        <taxon>Pediculidae</taxon>
        <taxon>Pediculus</taxon>
    </lineage>
</organism>
<dbReference type="HOGENOM" id="CLU_1091102_0_0_1"/>
<comment type="similarity">
    <text evidence="5">Belongs to the eukaryotic initiation factor 4E family.</text>
</comment>
<dbReference type="OrthoDB" id="17977at2759"/>
<keyword evidence="3 5" id="KW-0694">RNA-binding</keyword>
<protein>
    <submittedName>
        <fullName evidence="6">Eukaryotic translation initiation factor 4E-1, putative</fullName>
    </submittedName>
</protein>
<name>E0VFC0_PEDHC</name>
<keyword evidence="4 5" id="KW-0648">Protein biosynthesis</keyword>
<dbReference type="GO" id="GO:0006417">
    <property type="term" value="P:regulation of translation"/>
    <property type="evidence" value="ECO:0007669"/>
    <property type="project" value="UniProtKB-KW"/>
</dbReference>
<evidence type="ECO:0000256" key="1">
    <source>
        <dbReference type="ARBA" id="ARBA00022540"/>
    </source>
</evidence>
<dbReference type="STRING" id="121224.E0VFC0"/>
<dbReference type="GO" id="GO:0003743">
    <property type="term" value="F:translation initiation factor activity"/>
    <property type="evidence" value="ECO:0007669"/>
    <property type="project" value="UniProtKB-KW"/>
</dbReference>
<dbReference type="InterPro" id="IPR001040">
    <property type="entry name" value="TIF_eIF_4E"/>
</dbReference>
<dbReference type="InParanoid" id="E0VFC0"/>
<dbReference type="PANTHER" id="PTHR11960:SF66">
    <property type="entry name" value="EUKARYOTIC TRANSLATION INITIATION FACTOR 4E TYPE 3"/>
    <property type="match status" value="1"/>
</dbReference>
<dbReference type="SUPFAM" id="SSF55418">
    <property type="entry name" value="eIF4e-like"/>
    <property type="match status" value="1"/>
</dbReference>
<accession>E0VFC0</accession>